<name>A0A7W6K227_9HYPH</name>
<reference evidence="3 4" key="1">
    <citation type="submission" date="2020-08" db="EMBL/GenBank/DDBJ databases">
        <title>Genomic Encyclopedia of Type Strains, Phase IV (KMG-IV): sequencing the most valuable type-strain genomes for metagenomic binning, comparative biology and taxonomic classification.</title>
        <authorList>
            <person name="Goeker M."/>
        </authorList>
    </citation>
    <scope>NUCLEOTIDE SEQUENCE [LARGE SCALE GENOMIC DNA]</scope>
    <source>
        <strain evidence="3 4">DSM 26385</strain>
    </source>
</reference>
<feature type="compositionally biased region" description="Basic and acidic residues" evidence="1">
    <location>
        <begin position="99"/>
        <end position="109"/>
    </location>
</feature>
<feature type="compositionally biased region" description="Polar residues" evidence="1">
    <location>
        <begin position="67"/>
        <end position="77"/>
    </location>
</feature>
<evidence type="ECO:0000313" key="3">
    <source>
        <dbReference type="EMBL" id="MBB4103788.1"/>
    </source>
</evidence>
<dbReference type="RefSeq" id="WP_183792637.1">
    <property type="nucleotide sequence ID" value="NZ_JACIDU010000008.1"/>
</dbReference>
<gene>
    <name evidence="3" type="ORF">GGQ66_002356</name>
</gene>
<evidence type="ECO:0000256" key="1">
    <source>
        <dbReference type="SAM" id="MobiDB-lite"/>
    </source>
</evidence>
<evidence type="ECO:0000256" key="2">
    <source>
        <dbReference type="SAM" id="SignalP"/>
    </source>
</evidence>
<protein>
    <submittedName>
        <fullName evidence="3">Uncharacterized protein</fullName>
    </submittedName>
</protein>
<keyword evidence="2" id="KW-0732">Signal</keyword>
<evidence type="ECO:0000313" key="4">
    <source>
        <dbReference type="Proteomes" id="UP000584824"/>
    </source>
</evidence>
<feature type="signal peptide" evidence="2">
    <location>
        <begin position="1"/>
        <end position="34"/>
    </location>
</feature>
<dbReference type="AlphaFoldDB" id="A0A7W6K227"/>
<organism evidence="3 4">
    <name type="scientific">Allorhizobium borbori</name>
    <dbReference type="NCBI Taxonomy" id="485907"/>
    <lineage>
        <taxon>Bacteria</taxon>
        <taxon>Pseudomonadati</taxon>
        <taxon>Pseudomonadota</taxon>
        <taxon>Alphaproteobacteria</taxon>
        <taxon>Hyphomicrobiales</taxon>
        <taxon>Rhizobiaceae</taxon>
        <taxon>Rhizobium/Agrobacterium group</taxon>
        <taxon>Allorhizobium</taxon>
    </lineage>
</organism>
<feature type="region of interest" description="Disordered" evidence="1">
    <location>
        <begin position="63"/>
        <end position="109"/>
    </location>
</feature>
<comment type="caution">
    <text evidence="3">The sequence shown here is derived from an EMBL/GenBank/DDBJ whole genome shotgun (WGS) entry which is preliminary data.</text>
</comment>
<feature type="compositionally biased region" description="Polar residues" evidence="1">
    <location>
        <begin position="87"/>
        <end position="98"/>
    </location>
</feature>
<accession>A0A7W6K227</accession>
<feature type="chain" id="PRO_5030841912" evidence="2">
    <location>
        <begin position="35"/>
        <end position="109"/>
    </location>
</feature>
<dbReference type="Proteomes" id="UP000584824">
    <property type="component" value="Unassembled WGS sequence"/>
</dbReference>
<dbReference type="EMBL" id="JACIDU010000008">
    <property type="protein sequence ID" value="MBB4103788.1"/>
    <property type="molecule type" value="Genomic_DNA"/>
</dbReference>
<sequence length="109" mass="11880">MFKSSSPSQSFEHRVLLAATVALGLCLSAAGALAQQYPNLEVTPDRRGGATGQYGGQNFQVERDYSRPQSQPGSQRRNPVIVVPPQQKRTGGTTQSRCYTDERGQSTCY</sequence>
<proteinExistence type="predicted"/>
<keyword evidence="4" id="KW-1185">Reference proteome</keyword>